<reference evidence="1 2" key="1">
    <citation type="submission" date="2021-01" db="EMBL/GenBank/DDBJ databases">
        <title>Draft genome sequence of Micromonospora sp. strain STR1_7.</title>
        <authorList>
            <person name="Karlyshev A."/>
            <person name="Jawad R."/>
        </authorList>
    </citation>
    <scope>NUCLEOTIDE SEQUENCE [LARGE SCALE GENOMIC DNA]</scope>
    <source>
        <strain evidence="1 2">STR1-7</strain>
    </source>
</reference>
<dbReference type="Proteomes" id="UP000601027">
    <property type="component" value="Unassembled WGS sequence"/>
</dbReference>
<dbReference type="InterPro" id="IPR048868">
    <property type="entry name" value="OGG-like_put"/>
</dbReference>
<proteinExistence type="predicted"/>
<dbReference type="RefSeq" id="WP_203176998.1">
    <property type="nucleotide sequence ID" value="NZ_JAEVHM010000102.1"/>
</dbReference>
<accession>A0ABS1XX82</accession>
<dbReference type="Pfam" id="PF21790">
    <property type="entry name" value="OGG"/>
    <property type="match status" value="1"/>
</dbReference>
<evidence type="ECO:0000313" key="1">
    <source>
        <dbReference type="EMBL" id="MBM0233869.1"/>
    </source>
</evidence>
<name>A0ABS1XX82_9ACTN</name>
<sequence>MQVTDSVVVSGEQAPVTVRVDRWRAGLPPDAWPDSLPSTGVIWRSDVFAVADAYRAGSASVRQLLTAVLVWGYGPIGYGPWRAARSLGADPEGERLAYALEEVSTPAPDEEALRTAYRRFRDPDHARLPWLGPGLFTKVLYFVGYRRGVGGVQPLILDRLVASRLPAEAGVGRRNGWSSEEWLAYLRWAAERPGPGGVEADGVEMAVVHDR</sequence>
<protein>
    <recommendedName>
        <fullName evidence="3">Gluconate 2-dehydrogenase subunit 3 family protein</fullName>
    </recommendedName>
</protein>
<evidence type="ECO:0008006" key="3">
    <source>
        <dbReference type="Google" id="ProtNLM"/>
    </source>
</evidence>
<organism evidence="1 2">
    <name type="scientific">Micromonospora parastrephiae</name>
    <dbReference type="NCBI Taxonomy" id="2806101"/>
    <lineage>
        <taxon>Bacteria</taxon>
        <taxon>Bacillati</taxon>
        <taxon>Actinomycetota</taxon>
        <taxon>Actinomycetes</taxon>
        <taxon>Micromonosporales</taxon>
        <taxon>Micromonosporaceae</taxon>
        <taxon>Micromonospora</taxon>
    </lineage>
</organism>
<dbReference type="EMBL" id="JAEVHM010000102">
    <property type="protein sequence ID" value="MBM0233869.1"/>
    <property type="molecule type" value="Genomic_DNA"/>
</dbReference>
<keyword evidence="2" id="KW-1185">Reference proteome</keyword>
<comment type="caution">
    <text evidence="1">The sequence shown here is derived from an EMBL/GenBank/DDBJ whole genome shotgun (WGS) entry which is preliminary data.</text>
</comment>
<gene>
    <name evidence="1" type="ORF">JNW91_19645</name>
</gene>
<evidence type="ECO:0000313" key="2">
    <source>
        <dbReference type="Proteomes" id="UP000601027"/>
    </source>
</evidence>